<name>A0ABD0TAQ4_LOXSC</name>
<proteinExistence type="predicted"/>
<evidence type="ECO:0000256" key="1">
    <source>
        <dbReference type="SAM" id="SignalP"/>
    </source>
</evidence>
<dbReference type="Proteomes" id="UP001549920">
    <property type="component" value="Unassembled WGS sequence"/>
</dbReference>
<reference evidence="4 5" key="1">
    <citation type="submission" date="2024-06" db="EMBL/GenBank/DDBJ databases">
        <title>A chromosome-level genome assembly of beet webworm, Loxostege sticticalis.</title>
        <authorList>
            <person name="Zhang Y."/>
        </authorList>
    </citation>
    <scope>NUCLEOTIDE SEQUENCE [LARGE SCALE GENOMIC DNA]</scope>
    <source>
        <strain evidence="3">AQ026</strain>
        <strain evidence="2">AQ028</strain>
        <tissue evidence="2">Male pupae</tissue>
        <tissue evidence="3">Whole body</tissue>
    </source>
</reference>
<dbReference type="EMBL" id="JBEDNZ010000008">
    <property type="protein sequence ID" value="KAL0839422.1"/>
    <property type="molecule type" value="Genomic_DNA"/>
</dbReference>
<accession>A0ABD0TAQ4</accession>
<organism evidence="2 5">
    <name type="scientific">Loxostege sticticalis</name>
    <name type="common">Beet webworm moth</name>
    <dbReference type="NCBI Taxonomy" id="481309"/>
    <lineage>
        <taxon>Eukaryota</taxon>
        <taxon>Metazoa</taxon>
        <taxon>Ecdysozoa</taxon>
        <taxon>Arthropoda</taxon>
        <taxon>Hexapoda</taxon>
        <taxon>Insecta</taxon>
        <taxon>Pterygota</taxon>
        <taxon>Neoptera</taxon>
        <taxon>Endopterygota</taxon>
        <taxon>Lepidoptera</taxon>
        <taxon>Glossata</taxon>
        <taxon>Ditrysia</taxon>
        <taxon>Pyraloidea</taxon>
        <taxon>Crambidae</taxon>
        <taxon>Pyraustinae</taxon>
        <taxon>Loxostege</taxon>
    </lineage>
</organism>
<feature type="signal peptide" evidence="1">
    <location>
        <begin position="1"/>
        <end position="22"/>
    </location>
</feature>
<keyword evidence="4" id="KW-1185">Reference proteome</keyword>
<dbReference type="Gene3D" id="3.30.30.120">
    <property type="entry name" value="Diapause-specific peptide"/>
    <property type="match status" value="1"/>
</dbReference>
<gene>
    <name evidence="3" type="ORF">ABMA27_015865</name>
    <name evidence="2" type="ORF">ABMA28_016146</name>
</gene>
<evidence type="ECO:0000313" key="5">
    <source>
        <dbReference type="Proteomes" id="UP001549921"/>
    </source>
</evidence>
<evidence type="ECO:0000313" key="3">
    <source>
        <dbReference type="EMBL" id="KAL0883761.1"/>
    </source>
</evidence>
<keyword evidence="1" id="KW-0732">Signal</keyword>
<comment type="caution">
    <text evidence="2">The sequence shown here is derived from an EMBL/GenBank/DDBJ whole genome shotgun (WGS) entry which is preliminary data.</text>
</comment>
<dbReference type="InterPro" id="IPR038203">
    <property type="entry name" value="Diapausin_sf"/>
</dbReference>
<protein>
    <submittedName>
        <fullName evidence="2">Uncharacterized protein</fullName>
    </submittedName>
</protein>
<evidence type="ECO:0000313" key="4">
    <source>
        <dbReference type="Proteomes" id="UP001549920"/>
    </source>
</evidence>
<dbReference type="EMBL" id="JBEUOH010000008">
    <property type="protein sequence ID" value="KAL0883761.1"/>
    <property type="molecule type" value="Genomic_DNA"/>
</dbReference>
<sequence length="63" mass="6976">MSAIKTTFVLLLLAFAMVIVVAREVTPCDQVCHRSDAEKDSCCRAHGERGFSYCTDSGTMHCY</sequence>
<dbReference type="Pfam" id="PF08036">
    <property type="entry name" value="Antimicrobial_6"/>
    <property type="match status" value="1"/>
</dbReference>
<feature type="chain" id="PRO_5044722934" evidence="1">
    <location>
        <begin position="23"/>
        <end position="63"/>
    </location>
</feature>
<dbReference type="AlphaFoldDB" id="A0ABD0TAQ4"/>
<dbReference type="Proteomes" id="UP001549921">
    <property type="component" value="Unassembled WGS sequence"/>
</dbReference>
<evidence type="ECO:0000313" key="2">
    <source>
        <dbReference type="EMBL" id="KAL0839422.1"/>
    </source>
</evidence>